<evidence type="ECO:0000313" key="3">
    <source>
        <dbReference type="Proteomes" id="UP000092659"/>
    </source>
</evidence>
<accession>A0A1B1B5P5</accession>
<feature type="compositionally biased region" description="Basic residues" evidence="1">
    <location>
        <begin position="39"/>
        <end position="48"/>
    </location>
</feature>
<proteinExistence type="predicted"/>
<gene>
    <name evidence="2" type="ORF">AVL59_35030</name>
</gene>
<sequence length="59" mass="6099">MRTAVFDVTDGPSVAAGIADVKERVGPLRPGRAESGTAGRRRTGRAPSRRTEACGYGPG</sequence>
<name>A0A1B1B5P5_9ACTN</name>
<dbReference type="KEGG" id="sgs:AVL59_35030"/>
<organism evidence="2 3">
    <name type="scientific">Streptomyces griseochromogenes</name>
    <dbReference type="NCBI Taxonomy" id="68214"/>
    <lineage>
        <taxon>Bacteria</taxon>
        <taxon>Bacillati</taxon>
        <taxon>Actinomycetota</taxon>
        <taxon>Actinomycetes</taxon>
        <taxon>Kitasatosporales</taxon>
        <taxon>Streptomycetaceae</taxon>
        <taxon>Streptomyces</taxon>
    </lineage>
</organism>
<evidence type="ECO:0000313" key="2">
    <source>
        <dbReference type="EMBL" id="ANP54091.1"/>
    </source>
</evidence>
<reference evidence="2 3" key="1">
    <citation type="submission" date="2016-06" db="EMBL/GenBank/DDBJ databases">
        <title>Complete genome sequence of Streptomyces griseochromogenes ATCC 14511, the Blasticidin S producer.</title>
        <authorList>
            <person name="Wu L."/>
        </authorList>
    </citation>
    <scope>NUCLEOTIDE SEQUENCE [LARGE SCALE GENOMIC DNA]</scope>
    <source>
        <strain evidence="2 3">ATCC 14511</strain>
    </source>
</reference>
<dbReference type="STRING" id="68214.AVL59_35030"/>
<dbReference type="Proteomes" id="UP000092659">
    <property type="component" value="Chromosome"/>
</dbReference>
<feature type="region of interest" description="Disordered" evidence="1">
    <location>
        <begin position="21"/>
        <end position="59"/>
    </location>
</feature>
<evidence type="ECO:0000256" key="1">
    <source>
        <dbReference type="SAM" id="MobiDB-lite"/>
    </source>
</evidence>
<dbReference type="AlphaFoldDB" id="A0A1B1B5P5"/>
<dbReference type="EMBL" id="CP016279">
    <property type="protein sequence ID" value="ANP54091.1"/>
    <property type="molecule type" value="Genomic_DNA"/>
</dbReference>
<protein>
    <submittedName>
        <fullName evidence="2">Uncharacterized protein</fullName>
    </submittedName>
</protein>